<dbReference type="EMBL" id="FOUB01000064">
    <property type="protein sequence ID" value="SFM87861.1"/>
    <property type="molecule type" value="Genomic_DNA"/>
</dbReference>
<organism evidence="1 2">
    <name type="scientific">Nitrosomonas communis</name>
    <dbReference type="NCBI Taxonomy" id="44574"/>
    <lineage>
        <taxon>Bacteria</taxon>
        <taxon>Pseudomonadati</taxon>
        <taxon>Pseudomonadota</taxon>
        <taxon>Betaproteobacteria</taxon>
        <taxon>Nitrosomonadales</taxon>
        <taxon>Nitrosomonadaceae</taxon>
        <taxon>Nitrosomonas</taxon>
    </lineage>
</organism>
<sequence length="199" mass="22349">MDKHRGIKGIYEYADRHLRDWFPRLPGYVAYVQRLNQVADVFAPLLALIQQQQAARNSGQVRLIDSFPVALAKQGHRFKACVAKELADSGYYSTKKLYYHSVRVPIIGSRQPGSLPIPEYIGVTGASDHDGKIFDQIRPQLHNNELYGDKAYQRPDAEDVRQAQNLTVLTPVKKQKGQPYSQTTGSMVVYSGVSRSATD</sequence>
<protein>
    <recommendedName>
        <fullName evidence="3">Transposase DDE domain-containing protein</fullName>
    </recommendedName>
</protein>
<evidence type="ECO:0000313" key="1">
    <source>
        <dbReference type="EMBL" id="SFM87861.1"/>
    </source>
</evidence>
<reference evidence="2" key="1">
    <citation type="submission" date="2016-10" db="EMBL/GenBank/DDBJ databases">
        <authorList>
            <person name="Varghese N."/>
            <person name="Submissions S."/>
        </authorList>
    </citation>
    <scope>NUCLEOTIDE SEQUENCE [LARGE SCALE GENOMIC DNA]</scope>
    <source>
        <strain evidence="2">Nm44</strain>
    </source>
</reference>
<name>A0A1I4UG85_9PROT</name>
<dbReference type="Proteomes" id="UP000183287">
    <property type="component" value="Unassembled WGS sequence"/>
</dbReference>
<dbReference type="STRING" id="44574.AAW31_12490"/>
<gene>
    <name evidence="1" type="ORF">SAMN05421863_106415</name>
</gene>
<evidence type="ECO:0008006" key="3">
    <source>
        <dbReference type="Google" id="ProtNLM"/>
    </source>
</evidence>
<dbReference type="RefSeq" id="WP_218152134.1">
    <property type="nucleotide sequence ID" value="NZ_FOUB01000064.1"/>
</dbReference>
<accession>A0A1I4UG85</accession>
<proteinExistence type="predicted"/>
<dbReference type="AlphaFoldDB" id="A0A1I4UG85"/>
<evidence type="ECO:0000313" key="2">
    <source>
        <dbReference type="Proteomes" id="UP000183287"/>
    </source>
</evidence>
<keyword evidence="2" id="KW-1185">Reference proteome</keyword>